<evidence type="ECO:0000313" key="2">
    <source>
        <dbReference type="Proteomes" id="UP000515317"/>
    </source>
</evidence>
<reference evidence="1 2" key="1">
    <citation type="submission" date="2020-08" db="EMBL/GenBank/DDBJ databases">
        <title>Genome sequence of Rhizobiales bacterium strain IZ6.</title>
        <authorList>
            <person name="Nakai R."/>
            <person name="Naganuma T."/>
        </authorList>
    </citation>
    <scope>NUCLEOTIDE SEQUENCE [LARGE SCALE GENOMIC DNA]</scope>
    <source>
        <strain evidence="1 2">IZ6</strain>
    </source>
</reference>
<evidence type="ECO:0000313" key="1">
    <source>
        <dbReference type="EMBL" id="BCJ90368.1"/>
    </source>
</evidence>
<keyword evidence="2" id="KW-1185">Reference proteome</keyword>
<gene>
    <name evidence="1" type="ORF">IZ6_11030</name>
</gene>
<dbReference type="KEGG" id="tso:IZ6_11030"/>
<organism evidence="1 2">
    <name type="scientific">Terrihabitans soli</name>
    <dbReference type="NCBI Taxonomy" id="708113"/>
    <lineage>
        <taxon>Bacteria</taxon>
        <taxon>Pseudomonadati</taxon>
        <taxon>Pseudomonadota</taxon>
        <taxon>Alphaproteobacteria</taxon>
        <taxon>Hyphomicrobiales</taxon>
        <taxon>Terrihabitans</taxon>
    </lineage>
</organism>
<protein>
    <submittedName>
        <fullName evidence="1">Uncharacterized protein</fullName>
    </submittedName>
</protein>
<dbReference type="Proteomes" id="UP000515317">
    <property type="component" value="Chromosome"/>
</dbReference>
<sequence length="111" mass="12356">MYTGTFGPASNRADYRETIQLRTADDANFLEIEEIEIVVGNPNRCAALRKLLSQEQISYDEELGEFTFILKAEELRGFSAGTYDMGIVLTIEGAREQLFTGEIVILDGVVS</sequence>
<dbReference type="RefSeq" id="WP_222877000.1">
    <property type="nucleotide sequence ID" value="NZ_AP023361.1"/>
</dbReference>
<dbReference type="EMBL" id="AP023361">
    <property type="protein sequence ID" value="BCJ90368.1"/>
    <property type="molecule type" value="Genomic_DNA"/>
</dbReference>
<accession>A0A6S6QV31</accession>
<proteinExistence type="predicted"/>
<dbReference type="AlphaFoldDB" id="A0A6S6QV31"/>
<name>A0A6S6QV31_9HYPH</name>